<dbReference type="InterPro" id="IPR011057">
    <property type="entry name" value="Mss4-like_sf"/>
</dbReference>
<dbReference type="PROSITE" id="PS51891">
    <property type="entry name" value="CENP_V_GFA"/>
    <property type="match status" value="1"/>
</dbReference>
<proteinExistence type="inferred from homology"/>
<evidence type="ECO:0000256" key="3">
    <source>
        <dbReference type="ARBA" id="ARBA00022833"/>
    </source>
</evidence>
<accession>A0AA37SDN4</accession>
<comment type="caution">
    <text evidence="5">The sequence shown here is derived from an EMBL/GenBank/DDBJ whole genome shotgun (WGS) entry which is preliminary data.</text>
</comment>
<dbReference type="InterPro" id="IPR006913">
    <property type="entry name" value="CENP-V/GFA"/>
</dbReference>
<name>A0AA37SDN4_9GAMM</name>
<dbReference type="Gene3D" id="2.170.150.70">
    <property type="match status" value="1"/>
</dbReference>
<evidence type="ECO:0000313" key="6">
    <source>
        <dbReference type="Proteomes" id="UP001161389"/>
    </source>
</evidence>
<gene>
    <name evidence="5" type="ORF">GCM10007876_36190</name>
</gene>
<dbReference type="PANTHER" id="PTHR28620">
    <property type="entry name" value="CENTROMERE PROTEIN V"/>
    <property type="match status" value="1"/>
</dbReference>
<dbReference type="PANTHER" id="PTHR28620:SF1">
    <property type="entry name" value="CENP-V_GFA DOMAIN-CONTAINING PROTEIN"/>
    <property type="match status" value="1"/>
</dbReference>
<evidence type="ECO:0000259" key="4">
    <source>
        <dbReference type="PROSITE" id="PS51891"/>
    </source>
</evidence>
<keyword evidence="6" id="KW-1185">Reference proteome</keyword>
<evidence type="ECO:0000313" key="5">
    <source>
        <dbReference type="EMBL" id="GLQ33140.1"/>
    </source>
</evidence>
<dbReference type="Pfam" id="PF04828">
    <property type="entry name" value="GFA"/>
    <property type="match status" value="1"/>
</dbReference>
<organism evidence="5 6">
    <name type="scientific">Litoribrevibacter albus</name>
    <dbReference type="NCBI Taxonomy" id="1473156"/>
    <lineage>
        <taxon>Bacteria</taxon>
        <taxon>Pseudomonadati</taxon>
        <taxon>Pseudomonadota</taxon>
        <taxon>Gammaproteobacteria</taxon>
        <taxon>Oceanospirillales</taxon>
        <taxon>Oceanospirillaceae</taxon>
        <taxon>Litoribrevibacter</taxon>
    </lineage>
</organism>
<reference evidence="5" key="1">
    <citation type="journal article" date="2014" name="Int. J. Syst. Evol. Microbiol.">
        <title>Complete genome sequence of Corynebacterium casei LMG S-19264T (=DSM 44701T), isolated from a smear-ripened cheese.</title>
        <authorList>
            <consortium name="US DOE Joint Genome Institute (JGI-PGF)"/>
            <person name="Walter F."/>
            <person name="Albersmeier A."/>
            <person name="Kalinowski J."/>
            <person name="Ruckert C."/>
        </authorList>
    </citation>
    <scope>NUCLEOTIDE SEQUENCE</scope>
    <source>
        <strain evidence="5">NBRC 110071</strain>
    </source>
</reference>
<dbReference type="SUPFAM" id="SSF51316">
    <property type="entry name" value="Mss4-like"/>
    <property type="match status" value="1"/>
</dbReference>
<dbReference type="EMBL" id="BSNM01000016">
    <property type="protein sequence ID" value="GLQ33140.1"/>
    <property type="molecule type" value="Genomic_DNA"/>
</dbReference>
<dbReference type="Proteomes" id="UP001161389">
    <property type="component" value="Unassembled WGS sequence"/>
</dbReference>
<evidence type="ECO:0000256" key="1">
    <source>
        <dbReference type="ARBA" id="ARBA00005495"/>
    </source>
</evidence>
<dbReference type="RefSeq" id="WP_284383405.1">
    <property type="nucleotide sequence ID" value="NZ_BSNM01000016.1"/>
</dbReference>
<dbReference type="InterPro" id="IPR052355">
    <property type="entry name" value="CENP-V-like"/>
</dbReference>
<keyword evidence="3" id="KW-0862">Zinc</keyword>
<feature type="domain" description="CENP-V/GFA" evidence="4">
    <location>
        <begin position="4"/>
        <end position="117"/>
    </location>
</feature>
<dbReference type="GO" id="GO:0016846">
    <property type="term" value="F:carbon-sulfur lyase activity"/>
    <property type="evidence" value="ECO:0007669"/>
    <property type="project" value="InterPro"/>
</dbReference>
<protein>
    <recommendedName>
        <fullName evidence="4">CENP-V/GFA domain-containing protein</fullName>
    </recommendedName>
</protein>
<comment type="similarity">
    <text evidence="1">Belongs to the Gfa family.</text>
</comment>
<evidence type="ECO:0000256" key="2">
    <source>
        <dbReference type="ARBA" id="ARBA00022723"/>
    </source>
</evidence>
<dbReference type="GO" id="GO:0046872">
    <property type="term" value="F:metal ion binding"/>
    <property type="evidence" value="ECO:0007669"/>
    <property type="project" value="UniProtKB-KW"/>
</dbReference>
<keyword evidence="2" id="KW-0479">Metal-binding</keyword>
<sequence>MSVKQGHCHCGEVKIQVSLEDDPEVRVVCRDEACIRYGQQLYFVDKKRFALVDGAQELSVYQLEKNGLKLLFCRHCGQQTHMRWLADERIAVNRRLVDEEPSEIIEEPCDLCSTNYDH</sequence>
<dbReference type="AlphaFoldDB" id="A0AA37SDN4"/>
<reference evidence="5" key="2">
    <citation type="submission" date="2023-01" db="EMBL/GenBank/DDBJ databases">
        <title>Draft genome sequence of Litoribrevibacter albus strain NBRC 110071.</title>
        <authorList>
            <person name="Sun Q."/>
            <person name="Mori K."/>
        </authorList>
    </citation>
    <scope>NUCLEOTIDE SEQUENCE</scope>
    <source>
        <strain evidence="5">NBRC 110071</strain>
    </source>
</reference>